<evidence type="ECO:0000313" key="2">
    <source>
        <dbReference type="EMBL" id="GFY25433.1"/>
    </source>
</evidence>
<dbReference type="EMBL" id="BMAU01021371">
    <property type="protein sequence ID" value="GFY25433.1"/>
    <property type="molecule type" value="Genomic_DNA"/>
</dbReference>
<name>A0A8X6VZG3_TRICX</name>
<gene>
    <name evidence="2" type="ORF">TNCV_2485531</name>
</gene>
<evidence type="ECO:0000256" key="1">
    <source>
        <dbReference type="SAM" id="MobiDB-lite"/>
    </source>
</evidence>
<reference evidence="2" key="1">
    <citation type="submission" date="2020-08" db="EMBL/GenBank/DDBJ databases">
        <title>Multicomponent nature underlies the extraordinary mechanical properties of spider dragline silk.</title>
        <authorList>
            <person name="Kono N."/>
            <person name="Nakamura H."/>
            <person name="Mori M."/>
            <person name="Yoshida Y."/>
            <person name="Ohtoshi R."/>
            <person name="Malay A.D."/>
            <person name="Moran D.A.P."/>
            <person name="Tomita M."/>
            <person name="Numata K."/>
            <person name="Arakawa K."/>
        </authorList>
    </citation>
    <scope>NUCLEOTIDE SEQUENCE</scope>
</reference>
<keyword evidence="3" id="KW-1185">Reference proteome</keyword>
<organism evidence="2 3">
    <name type="scientific">Trichonephila clavipes</name>
    <name type="common">Golden silk orbweaver</name>
    <name type="synonym">Nephila clavipes</name>
    <dbReference type="NCBI Taxonomy" id="2585209"/>
    <lineage>
        <taxon>Eukaryota</taxon>
        <taxon>Metazoa</taxon>
        <taxon>Ecdysozoa</taxon>
        <taxon>Arthropoda</taxon>
        <taxon>Chelicerata</taxon>
        <taxon>Arachnida</taxon>
        <taxon>Araneae</taxon>
        <taxon>Araneomorphae</taxon>
        <taxon>Entelegynae</taxon>
        <taxon>Araneoidea</taxon>
        <taxon>Nephilidae</taxon>
        <taxon>Trichonephila</taxon>
    </lineage>
</organism>
<comment type="caution">
    <text evidence="2">The sequence shown here is derived from an EMBL/GenBank/DDBJ whole genome shotgun (WGS) entry which is preliminary data.</text>
</comment>
<evidence type="ECO:0000313" key="3">
    <source>
        <dbReference type="Proteomes" id="UP000887159"/>
    </source>
</evidence>
<accession>A0A8X6VZG3</accession>
<dbReference type="Proteomes" id="UP000887159">
    <property type="component" value="Unassembled WGS sequence"/>
</dbReference>
<sequence length="129" mass="14490">MVGTGRRHCRVMVLQNTSRIKGLVHVKSVEVRSVFVGVAAIRDISRSCLDPNDFTVLNCIVKGHASLSPPSLRLRLCSRFTLLATYTYFDPKDFNPHPIDSVKGHASLSPFAQQKGKKKNKTKKHRFTK</sequence>
<feature type="region of interest" description="Disordered" evidence="1">
    <location>
        <begin position="105"/>
        <end position="129"/>
    </location>
</feature>
<protein>
    <submittedName>
        <fullName evidence="2">Uncharacterized protein</fullName>
    </submittedName>
</protein>
<dbReference type="AlphaFoldDB" id="A0A8X6VZG3"/>
<feature type="compositionally biased region" description="Basic residues" evidence="1">
    <location>
        <begin position="115"/>
        <end position="129"/>
    </location>
</feature>
<proteinExistence type="predicted"/>